<comment type="caution">
    <text evidence="4">The sequence shown here is derived from an EMBL/GenBank/DDBJ whole genome shotgun (WGS) entry which is preliminary data.</text>
</comment>
<dbReference type="Pfam" id="PF14257">
    <property type="entry name" value="DUF4349"/>
    <property type="match status" value="1"/>
</dbReference>
<feature type="chain" id="PRO_5046139931" description="DUF4349 domain-containing protein" evidence="2">
    <location>
        <begin position="28"/>
        <end position="309"/>
    </location>
</feature>
<keyword evidence="2" id="KW-0732">Signal</keyword>
<keyword evidence="1" id="KW-0472">Membrane</keyword>
<feature type="transmembrane region" description="Helical" evidence="1">
    <location>
        <begin position="270"/>
        <end position="292"/>
    </location>
</feature>
<evidence type="ECO:0000256" key="2">
    <source>
        <dbReference type="SAM" id="SignalP"/>
    </source>
</evidence>
<keyword evidence="5" id="KW-1185">Reference proteome</keyword>
<dbReference type="EMBL" id="BAAAQR010000003">
    <property type="protein sequence ID" value="GAA2143176.1"/>
    <property type="molecule type" value="Genomic_DNA"/>
</dbReference>
<protein>
    <recommendedName>
        <fullName evidence="3">DUF4349 domain-containing protein</fullName>
    </recommendedName>
</protein>
<keyword evidence="1" id="KW-1133">Transmembrane helix</keyword>
<name>A0ABN2ZJH7_9ACTN</name>
<reference evidence="4 5" key="1">
    <citation type="journal article" date="2019" name="Int. J. Syst. Evol. Microbiol.">
        <title>The Global Catalogue of Microorganisms (GCM) 10K type strain sequencing project: providing services to taxonomists for standard genome sequencing and annotation.</title>
        <authorList>
            <consortium name="The Broad Institute Genomics Platform"/>
            <consortium name="The Broad Institute Genome Sequencing Center for Infectious Disease"/>
            <person name="Wu L."/>
            <person name="Ma J."/>
        </authorList>
    </citation>
    <scope>NUCLEOTIDE SEQUENCE [LARGE SCALE GENOMIC DNA]</scope>
    <source>
        <strain evidence="4 5">JCM 16022</strain>
    </source>
</reference>
<gene>
    <name evidence="4" type="ORF">GCM10009844_15330</name>
</gene>
<proteinExistence type="predicted"/>
<dbReference type="Proteomes" id="UP001501771">
    <property type="component" value="Unassembled WGS sequence"/>
</dbReference>
<feature type="signal peptide" evidence="2">
    <location>
        <begin position="1"/>
        <end position="27"/>
    </location>
</feature>
<evidence type="ECO:0000313" key="4">
    <source>
        <dbReference type="EMBL" id="GAA2143176.1"/>
    </source>
</evidence>
<organism evidence="4 5">
    <name type="scientific">Nocardioides koreensis</name>
    <dbReference type="NCBI Taxonomy" id="433651"/>
    <lineage>
        <taxon>Bacteria</taxon>
        <taxon>Bacillati</taxon>
        <taxon>Actinomycetota</taxon>
        <taxon>Actinomycetes</taxon>
        <taxon>Propionibacteriales</taxon>
        <taxon>Nocardioidaceae</taxon>
        <taxon>Nocardioides</taxon>
    </lineage>
</organism>
<feature type="domain" description="DUF4349" evidence="3">
    <location>
        <begin position="79"/>
        <end position="289"/>
    </location>
</feature>
<dbReference type="InterPro" id="IPR025645">
    <property type="entry name" value="DUF4349"/>
</dbReference>
<dbReference type="RefSeq" id="WP_344149740.1">
    <property type="nucleotide sequence ID" value="NZ_BAAAQR010000003.1"/>
</dbReference>
<evidence type="ECO:0000259" key="3">
    <source>
        <dbReference type="Pfam" id="PF14257"/>
    </source>
</evidence>
<accession>A0ABN2ZJH7</accession>
<evidence type="ECO:0000313" key="5">
    <source>
        <dbReference type="Proteomes" id="UP001501771"/>
    </source>
</evidence>
<keyword evidence="1" id="KW-0812">Transmembrane</keyword>
<sequence>MTHSSLVRRAPVAVVATICLLAGTLLTGCSDAGSSETSAGSASADRAAIGADAPAPADTKVDAIASNARGGGSQVQHRAEISHGNVILRAPDVADARTDVRRLVDRYDGEVAADQTDTDDDGRVVSANLVVRVPSSDFVDAMDALRGVAELAYASSDTKDVTTRVIDTRVRLRAQRRSVHRVETLLGRAQDLRDIVLIENELAQRQAALDSLEQQSAYLADQTSLATIAVEIDRAHHAAAKKHEDHTGFLAGLSAGWHGLTAVAVGLATALGAVLPFAVALLVLAALAWPALRVARRRHRPPTPSTPAG</sequence>
<evidence type="ECO:0000256" key="1">
    <source>
        <dbReference type="SAM" id="Phobius"/>
    </source>
</evidence>